<dbReference type="GO" id="GO:0070069">
    <property type="term" value="C:cytochrome complex"/>
    <property type="evidence" value="ECO:0007669"/>
    <property type="project" value="UniProtKB-UniRule"/>
</dbReference>
<dbReference type="GO" id="GO:0005886">
    <property type="term" value="C:plasma membrane"/>
    <property type="evidence" value="ECO:0007669"/>
    <property type="project" value="UniProtKB-SubCell"/>
</dbReference>
<gene>
    <name evidence="13" type="ORF">SAMN05444170_3503</name>
</gene>
<organism evidence="13 14">
    <name type="scientific">Bradyrhizobium erythrophlei</name>
    <dbReference type="NCBI Taxonomy" id="1437360"/>
    <lineage>
        <taxon>Bacteria</taxon>
        <taxon>Pseudomonadati</taxon>
        <taxon>Pseudomonadota</taxon>
        <taxon>Alphaproteobacteria</taxon>
        <taxon>Hyphomicrobiales</taxon>
        <taxon>Nitrobacteraceae</taxon>
        <taxon>Bradyrhizobium</taxon>
    </lineage>
</organism>
<keyword evidence="3 12" id="KW-0813">Transport</keyword>
<evidence type="ECO:0000313" key="13">
    <source>
        <dbReference type="EMBL" id="SHN77770.1"/>
    </source>
</evidence>
<dbReference type="GO" id="GO:0020037">
    <property type="term" value="F:heme binding"/>
    <property type="evidence" value="ECO:0007669"/>
    <property type="project" value="TreeGrafter"/>
</dbReference>
<keyword evidence="8 12" id="KW-0249">Electron transport</keyword>
<evidence type="ECO:0000256" key="4">
    <source>
        <dbReference type="ARBA" id="ARBA00022475"/>
    </source>
</evidence>
<keyword evidence="7 12" id="KW-0479">Metal-binding</keyword>
<feature type="transmembrane region" description="Helical" evidence="12">
    <location>
        <begin position="320"/>
        <end position="344"/>
    </location>
</feature>
<evidence type="ECO:0000256" key="2">
    <source>
        <dbReference type="ARBA" id="ARBA00009819"/>
    </source>
</evidence>
<evidence type="ECO:0000256" key="1">
    <source>
        <dbReference type="ARBA" id="ARBA00004651"/>
    </source>
</evidence>
<dbReference type="EMBL" id="LT670849">
    <property type="protein sequence ID" value="SHN77770.1"/>
    <property type="molecule type" value="Genomic_DNA"/>
</dbReference>
<name>A0A1M7U4G1_9BRAD</name>
<keyword evidence="4 12" id="KW-1003">Cell membrane</keyword>
<evidence type="ECO:0000256" key="11">
    <source>
        <dbReference type="ARBA" id="ARBA00023136"/>
    </source>
</evidence>
<dbReference type="GO" id="GO:0046872">
    <property type="term" value="F:metal ion binding"/>
    <property type="evidence" value="ECO:0007669"/>
    <property type="project" value="UniProtKB-UniRule"/>
</dbReference>
<dbReference type="RefSeq" id="WP_072819490.1">
    <property type="nucleotide sequence ID" value="NZ_LT670849.1"/>
</dbReference>
<evidence type="ECO:0000256" key="5">
    <source>
        <dbReference type="ARBA" id="ARBA00022617"/>
    </source>
</evidence>
<evidence type="ECO:0000313" key="14">
    <source>
        <dbReference type="Proteomes" id="UP000184096"/>
    </source>
</evidence>
<dbReference type="GO" id="GO:0019646">
    <property type="term" value="P:aerobic electron transport chain"/>
    <property type="evidence" value="ECO:0007669"/>
    <property type="project" value="InterPro"/>
</dbReference>
<dbReference type="Pfam" id="PF01654">
    <property type="entry name" value="Cyt_bd_oxida_I"/>
    <property type="match status" value="1"/>
</dbReference>
<feature type="transmembrane region" description="Helical" evidence="12">
    <location>
        <begin position="20"/>
        <end position="41"/>
    </location>
</feature>
<feature type="transmembrane region" description="Helical" evidence="12">
    <location>
        <begin position="53"/>
        <end position="76"/>
    </location>
</feature>
<evidence type="ECO:0000256" key="12">
    <source>
        <dbReference type="PIRNR" id="PIRNR006446"/>
    </source>
</evidence>
<keyword evidence="10 12" id="KW-0408">Iron</keyword>
<sequence>MNLDPALLARIQFGFTVSFHIIFPTISIGLAMFLAITEGLWLRTKDPLYLQIYRFWLGIFAMAFGVGVVTGIVLSFEFGLAFAKFGQMAGPAIGPMIALEVLTSFFLEAGFLGIMLFGLHRVGPRLHFLATCMVALGTLLSASWILSANSWMQTPDGIEVVNGHVVVTDWLKVVVNPSWLYRLPHMLTAAYITGSFLVAGVGAWYLLRGEHVPFGRRTVSMGTAFATILIATQVFLGDILYGKMVQLQPAKMQAAEGFWDKQSESPAPYYWMIVPDQEHQRNRFALGIPVLGSIWLTHSLDGRVDGLKNTPVDRQPQMGWVFYGFRVMYGIAILMFGVAVASLWLRWQGRLFANRWFLRTLVVMTPSGIVATLGGWYLAETGRQPWVIYGILRTIDAVSPVPADVLLSSLIAFICIYALFLTAFVLFAVRMIRRGPQGAPAQAEASGSLKQALKPRVINAPVGASPLPAE</sequence>
<evidence type="ECO:0000256" key="7">
    <source>
        <dbReference type="ARBA" id="ARBA00022723"/>
    </source>
</evidence>
<dbReference type="AlphaFoldDB" id="A0A1M7U4G1"/>
<keyword evidence="6 12" id="KW-0812">Transmembrane</keyword>
<feature type="transmembrane region" description="Helical" evidence="12">
    <location>
        <begin position="186"/>
        <end position="207"/>
    </location>
</feature>
<dbReference type="GO" id="GO:0016682">
    <property type="term" value="F:oxidoreductase activity, acting on diphenols and related substances as donors, oxygen as acceptor"/>
    <property type="evidence" value="ECO:0007669"/>
    <property type="project" value="TreeGrafter"/>
</dbReference>
<evidence type="ECO:0000256" key="3">
    <source>
        <dbReference type="ARBA" id="ARBA00022448"/>
    </source>
</evidence>
<dbReference type="PANTHER" id="PTHR30365">
    <property type="entry name" value="CYTOCHROME D UBIQUINOL OXIDASE"/>
    <property type="match status" value="1"/>
</dbReference>
<dbReference type="OrthoDB" id="9807042at2"/>
<evidence type="ECO:0000256" key="8">
    <source>
        <dbReference type="ARBA" id="ARBA00022982"/>
    </source>
</evidence>
<dbReference type="Proteomes" id="UP000184096">
    <property type="component" value="Chromosome I"/>
</dbReference>
<dbReference type="GO" id="GO:0009055">
    <property type="term" value="F:electron transfer activity"/>
    <property type="evidence" value="ECO:0007669"/>
    <property type="project" value="UniProtKB-UniRule"/>
</dbReference>
<evidence type="ECO:0000256" key="6">
    <source>
        <dbReference type="ARBA" id="ARBA00022692"/>
    </source>
</evidence>
<evidence type="ECO:0000256" key="9">
    <source>
        <dbReference type="ARBA" id="ARBA00022989"/>
    </source>
</evidence>
<keyword evidence="11 12" id="KW-0472">Membrane</keyword>
<feature type="transmembrane region" description="Helical" evidence="12">
    <location>
        <begin position="96"/>
        <end position="119"/>
    </location>
</feature>
<comment type="subcellular location">
    <subcellularLocation>
        <location evidence="12">Cell inner membrane</location>
    </subcellularLocation>
    <subcellularLocation>
        <location evidence="1">Cell membrane</location>
        <topology evidence="1">Multi-pass membrane protein</topology>
    </subcellularLocation>
</comment>
<feature type="transmembrane region" description="Helical" evidence="12">
    <location>
        <begin position="405"/>
        <end position="429"/>
    </location>
</feature>
<keyword evidence="9 12" id="KW-1133">Transmembrane helix</keyword>
<feature type="transmembrane region" description="Helical" evidence="12">
    <location>
        <begin position="126"/>
        <end position="146"/>
    </location>
</feature>
<dbReference type="PIRSF" id="PIRSF006446">
    <property type="entry name" value="Cyt_quinol_oxidase_1"/>
    <property type="match status" value="1"/>
</dbReference>
<protein>
    <submittedName>
        <fullName evidence="13">Cytochrome d ubiquinol oxidase subunit I</fullName>
    </submittedName>
</protein>
<accession>A0A1M7U4G1</accession>
<dbReference type="InterPro" id="IPR002585">
    <property type="entry name" value="Cyt-d_ubiquinol_oxidase_su_1"/>
</dbReference>
<keyword evidence="5 12" id="KW-0349">Heme</keyword>
<reference evidence="14" key="1">
    <citation type="submission" date="2016-11" db="EMBL/GenBank/DDBJ databases">
        <authorList>
            <person name="Varghese N."/>
            <person name="Submissions S."/>
        </authorList>
    </citation>
    <scope>NUCLEOTIDE SEQUENCE [LARGE SCALE GENOMIC DNA]</scope>
    <source>
        <strain evidence="14">GAS401</strain>
    </source>
</reference>
<feature type="transmembrane region" description="Helical" evidence="12">
    <location>
        <begin position="219"/>
        <end position="241"/>
    </location>
</feature>
<proteinExistence type="inferred from homology"/>
<keyword evidence="14" id="KW-1185">Reference proteome</keyword>
<evidence type="ECO:0000256" key="10">
    <source>
        <dbReference type="ARBA" id="ARBA00023004"/>
    </source>
</evidence>
<comment type="similarity">
    <text evidence="2 12">Belongs to the cytochrome ubiquinol oxidase subunit 1 family.</text>
</comment>
<feature type="transmembrane region" description="Helical" evidence="12">
    <location>
        <begin position="356"/>
        <end position="379"/>
    </location>
</feature>
<dbReference type="PANTHER" id="PTHR30365:SF14">
    <property type="entry name" value="CYTOCHROME BD MENAQUINOL OXIDASE SUBUNIT I-RELATED"/>
    <property type="match status" value="1"/>
</dbReference>